<name>A0A6M3LA14_9ZZZZ</name>
<reference evidence="1" key="1">
    <citation type="submission" date="2020-03" db="EMBL/GenBank/DDBJ databases">
        <title>The deep terrestrial virosphere.</title>
        <authorList>
            <person name="Holmfeldt K."/>
            <person name="Nilsson E."/>
            <person name="Simone D."/>
            <person name="Lopez-Fernandez M."/>
            <person name="Wu X."/>
            <person name="de Brujin I."/>
            <person name="Lundin D."/>
            <person name="Andersson A."/>
            <person name="Bertilsson S."/>
            <person name="Dopson M."/>
        </authorList>
    </citation>
    <scope>NUCLEOTIDE SEQUENCE</scope>
    <source>
        <strain evidence="1">MM415B03342</strain>
    </source>
</reference>
<dbReference type="AlphaFoldDB" id="A0A6M3LA14"/>
<dbReference type="EMBL" id="MT142994">
    <property type="protein sequence ID" value="QJA91540.1"/>
    <property type="molecule type" value="Genomic_DNA"/>
</dbReference>
<proteinExistence type="predicted"/>
<protein>
    <submittedName>
        <fullName evidence="1">Uncharacterized protein</fullName>
    </submittedName>
</protein>
<sequence>MNDTALTLLKRLIPTIQDVGGYGYSFTEESYPIVHEIIEFLHKQYELENLYNDYECGLD</sequence>
<accession>A0A6M3LA14</accession>
<gene>
    <name evidence="1" type="ORF">MM415B03342_0015</name>
</gene>
<evidence type="ECO:0000313" key="1">
    <source>
        <dbReference type="EMBL" id="QJA91540.1"/>
    </source>
</evidence>
<organism evidence="1">
    <name type="scientific">viral metagenome</name>
    <dbReference type="NCBI Taxonomy" id="1070528"/>
    <lineage>
        <taxon>unclassified sequences</taxon>
        <taxon>metagenomes</taxon>
        <taxon>organismal metagenomes</taxon>
    </lineage>
</organism>